<sequence length="77" mass="8808">MINEKLEDEKRATMLSIYSLISAILMVVISVSINSVVRIMSMEMFFGIMGAGLILYYIVSYKKIEKEVGQCNMEAYR</sequence>
<feature type="transmembrane region" description="Helical" evidence="1">
    <location>
        <begin position="39"/>
        <end position="59"/>
    </location>
</feature>
<dbReference type="RefSeq" id="WP_138209482.1">
    <property type="nucleotide sequence ID" value="NZ_CBCSDB010000004.1"/>
</dbReference>
<dbReference type="Proteomes" id="UP000308489">
    <property type="component" value="Chromosome 1"/>
</dbReference>
<proteinExistence type="predicted"/>
<evidence type="ECO:0000313" key="3">
    <source>
        <dbReference type="Proteomes" id="UP000308489"/>
    </source>
</evidence>
<gene>
    <name evidence="2" type="ORF">NCTC503_00758</name>
</gene>
<protein>
    <submittedName>
        <fullName evidence="2">Uncharacterized protein</fullName>
    </submittedName>
</protein>
<evidence type="ECO:0000313" key="2">
    <source>
        <dbReference type="EMBL" id="VTQ85410.1"/>
    </source>
</evidence>
<organism evidence="2 3">
    <name type="scientific">Hathewaya histolytica</name>
    <name type="common">Clostridium histolyticum</name>
    <dbReference type="NCBI Taxonomy" id="1498"/>
    <lineage>
        <taxon>Bacteria</taxon>
        <taxon>Bacillati</taxon>
        <taxon>Bacillota</taxon>
        <taxon>Clostridia</taxon>
        <taxon>Eubacteriales</taxon>
        <taxon>Clostridiaceae</taxon>
        <taxon>Hathewaya</taxon>
    </lineage>
</organism>
<feature type="transmembrane region" description="Helical" evidence="1">
    <location>
        <begin position="12"/>
        <end position="33"/>
    </location>
</feature>
<accession>A0A4U9R9L9</accession>
<dbReference type="KEGG" id="hhw:NCTC503_00758"/>
<evidence type="ECO:0000256" key="1">
    <source>
        <dbReference type="SAM" id="Phobius"/>
    </source>
</evidence>
<dbReference type="AlphaFoldDB" id="A0A4U9R9L9"/>
<name>A0A4U9R9L9_HATHI</name>
<reference evidence="2 3" key="1">
    <citation type="submission" date="2019-05" db="EMBL/GenBank/DDBJ databases">
        <authorList>
            <consortium name="Pathogen Informatics"/>
        </authorList>
    </citation>
    <scope>NUCLEOTIDE SEQUENCE [LARGE SCALE GENOMIC DNA]</scope>
    <source>
        <strain evidence="2 3">NCTC503</strain>
    </source>
</reference>
<keyword evidence="1" id="KW-1133">Transmembrane helix</keyword>
<dbReference type="EMBL" id="LR590481">
    <property type="protein sequence ID" value="VTQ85410.1"/>
    <property type="molecule type" value="Genomic_DNA"/>
</dbReference>
<keyword evidence="1" id="KW-0472">Membrane</keyword>
<keyword evidence="1" id="KW-0812">Transmembrane</keyword>
<keyword evidence="3" id="KW-1185">Reference proteome</keyword>